<evidence type="ECO:0000256" key="2">
    <source>
        <dbReference type="ARBA" id="ARBA00023239"/>
    </source>
</evidence>
<evidence type="ECO:0000313" key="3">
    <source>
        <dbReference type="EMBL" id="CAD2218849.1"/>
    </source>
</evidence>
<proteinExistence type="predicted"/>
<dbReference type="OrthoDB" id="16262at2759"/>
<dbReference type="PANTHER" id="PTHR42818">
    <property type="entry name" value="SULFOPYRUVATE DECARBOXYLASE SUBUNIT ALPHA"/>
    <property type="match status" value="1"/>
</dbReference>
<dbReference type="SUPFAM" id="SSF52518">
    <property type="entry name" value="Thiamin diphosphate-binding fold (THDP-binding)"/>
    <property type="match status" value="1"/>
</dbReference>
<organism evidence="3 4">
    <name type="scientific">Angomonas deanei</name>
    <dbReference type="NCBI Taxonomy" id="59799"/>
    <lineage>
        <taxon>Eukaryota</taxon>
        <taxon>Discoba</taxon>
        <taxon>Euglenozoa</taxon>
        <taxon>Kinetoplastea</taxon>
        <taxon>Metakinetoplastina</taxon>
        <taxon>Trypanosomatida</taxon>
        <taxon>Trypanosomatidae</taxon>
        <taxon>Strigomonadinae</taxon>
        <taxon>Angomonas</taxon>
    </lineage>
</organism>
<keyword evidence="4" id="KW-1185">Reference proteome</keyword>
<keyword evidence="1" id="KW-0210">Decarboxylase</keyword>
<dbReference type="Proteomes" id="UP000515908">
    <property type="component" value="Chromosome 12"/>
</dbReference>
<accession>A0A7G2CHF3</accession>
<evidence type="ECO:0000256" key="1">
    <source>
        <dbReference type="ARBA" id="ARBA00022793"/>
    </source>
</evidence>
<keyword evidence="2" id="KW-0456">Lyase</keyword>
<protein>
    <submittedName>
        <fullName evidence="3">Uncharacterized protein</fullName>
    </submittedName>
</protein>
<name>A0A7G2CHF3_9TRYP</name>
<dbReference type="InterPro" id="IPR029061">
    <property type="entry name" value="THDP-binding"/>
</dbReference>
<sequence>MFLLQPLLNSINNNNIPNKLKPSYVVESLKKNGIDTFYGVPPNRFSSPLTPLTEYLQTYTLTNNNNNNNQRKHIITYDEQTALSLALGHSLTNHLHENNNNNNNSFENNNKTNIPCVYVEATSIGTTLKSIHSLFHSRLYSVPCLLLVGWGNQNPNDTLKNNKNEKTMLSVSHRLTENLLSCSEIPYSIVSNNNNENENENNNTDMQFYWDVVLDKALYHMHTTASPFVVLMEENVLISENNNNNKILKQNNNQEIIDQLSLHTTECLEQILKQSSSEAIFVSPLSTIYKNLYTLREKLVDKSLLDLLSNNNNNNEKKDAMELLKLKKIHQKDIPVESGCVSGVAAGIALTHPSVPVYIIEDDVSFLQSITSAVTLGSLSSLQDIRNGKGVGLNLKHIVLNRGVFPNHEIENNNNNINIPTCSFDVSLTQVAKAAGYYTLAEEPVLELSALVPLLLTLQDCDGPAFLEIMVKQDHHNNYENEMGLEFSQIKEALNAFLKRS</sequence>
<dbReference type="VEuPathDB" id="TriTrypDB:ADEAN_000634200"/>
<dbReference type="GO" id="GO:0016831">
    <property type="term" value="F:carboxy-lyase activity"/>
    <property type="evidence" value="ECO:0007669"/>
    <property type="project" value="UniProtKB-KW"/>
</dbReference>
<evidence type="ECO:0000313" key="4">
    <source>
        <dbReference type="Proteomes" id="UP000515908"/>
    </source>
</evidence>
<gene>
    <name evidence="3" type="ORF">ADEAN_000634200</name>
</gene>
<dbReference type="Gene3D" id="3.40.50.970">
    <property type="match status" value="2"/>
</dbReference>
<dbReference type="InterPro" id="IPR051818">
    <property type="entry name" value="TPP_dependent_decarboxylase"/>
</dbReference>
<dbReference type="PANTHER" id="PTHR42818:SF1">
    <property type="entry name" value="SULFOPYRUVATE DECARBOXYLASE"/>
    <property type="match status" value="1"/>
</dbReference>
<reference evidence="3 4" key="1">
    <citation type="submission" date="2020-08" db="EMBL/GenBank/DDBJ databases">
        <authorList>
            <person name="Newling K."/>
            <person name="Davey J."/>
            <person name="Forrester S."/>
        </authorList>
    </citation>
    <scope>NUCLEOTIDE SEQUENCE [LARGE SCALE GENOMIC DNA]</scope>
    <source>
        <strain evidence="4">Crithidia deanei Carvalho (ATCC PRA-265)</strain>
    </source>
</reference>
<dbReference type="EMBL" id="LR877156">
    <property type="protein sequence ID" value="CAD2218849.1"/>
    <property type="molecule type" value="Genomic_DNA"/>
</dbReference>
<dbReference type="AlphaFoldDB" id="A0A7G2CHF3"/>